<keyword evidence="4" id="KW-0067">ATP-binding</keyword>
<evidence type="ECO:0000259" key="5">
    <source>
        <dbReference type="Pfam" id="PF03109"/>
    </source>
</evidence>
<dbReference type="InterPro" id="IPR004147">
    <property type="entry name" value="ABC1_dom"/>
</dbReference>
<evidence type="ECO:0000313" key="7">
    <source>
        <dbReference type="Proteomes" id="UP000467322"/>
    </source>
</evidence>
<comment type="caution">
    <text evidence="6">The sequence shown here is derived from an EMBL/GenBank/DDBJ whole genome shotgun (WGS) entry which is preliminary data.</text>
</comment>
<dbReference type="GO" id="GO:0006744">
    <property type="term" value="P:ubiquinone biosynthetic process"/>
    <property type="evidence" value="ECO:0007669"/>
    <property type="project" value="TreeGrafter"/>
</dbReference>
<sequence>MTDDPPPVRPLAVPARRLSRARRIGGLAGGLLGNIAWNGAAELSRGRRPRFNDLLMTPGNMRRVADELAHMRGAAMKLGQLISMDAGDVMPKELADVFARLRADAHFMPPAQLKKVLDANWPKGWIQQFEPFDTRPIAAASIGQVHRVRTREGRDLAVKVQYPGVADSIESDVANLGLLVRASGLLPKSFDLAPYLEEARAQLRDETDYDREARALVRFAQLLDGESAFAVPELAAEWSGPSILAMSFMDSVPVEDAQTAPQEERDRIARRLVSLTLRELFEFGVMQTDPNYANYRYQPETGRIVLLDFGATMDIAPEITALYRRLLRAGLRDDSDALEAAASGLGLLSPDMAERHRAKLLSMIEEVMRSVRETDMYECADPSLPQRLQAEGMALAEDGLAPPQVPMQVLFIQRKLGGIYSLAARLRARVPIRSLLEAWV</sequence>
<organism evidence="6 7">
    <name type="scientific">Maritimibacter harenae</name>
    <dbReference type="NCBI Taxonomy" id="2606218"/>
    <lineage>
        <taxon>Bacteria</taxon>
        <taxon>Pseudomonadati</taxon>
        <taxon>Pseudomonadota</taxon>
        <taxon>Alphaproteobacteria</taxon>
        <taxon>Rhodobacterales</taxon>
        <taxon>Roseobacteraceae</taxon>
        <taxon>Maritimibacter</taxon>
    </lineage>
</organism>
<dbReference type="PANTHER" id="PTHR43851">
    <property type="match status" value="1"/>
</dbReference>
<keyword evidence="2" id="KW-0808">Transferase</keyword>
<feature type="domain" description="ABC1 atypical kinase-like" evidence="5">
    <location>
        <begin position="101"/>
        <end position="338"/>
    </location>
</feature>
<dbReference type="GO" id="GO:0016301">
    <property type="term" value="F:kinase activity"/>
    <property type="evidence" value="ECO:0007669"/>
    <property type="project" value="UniProtKB-KW"/>
</dbReference>
<keyword evidence="3" id="KW-0547">Nucleotide-binding</keyword>
<dbReference type="Pfam" id="PF03109">
    <property type="entry name" value="ABC1"/>
    <property type="match status" value="1"/>
</dbReference>
<dbReference type="InterPro" id="IPR034646">
    <property type="entry name" value="ADCK3_dom"/>
</dbReference>
<evidence type="ECO:0000313" key="6">
    <source>
        <dbReference type="EMBL" id="MZR12908.1"/>
    </source>
</evidence>
<dbReference type="InterPro" id="IPR051409">
    <property type="entry name" value="Atypical_kinase_ADCK"/>
</dbReference>
<evidence type="ECO:0000256" key="3">
    <source>
        <dbReference type="ARBA" id="ARBA00022741"/>
    </source>
</evidence>
<protein>
    <submittedName>
        <fullName evidence="6">AarF/ABC1/UbiB kinase family protein</fullName>
    </submittedName>
</protein>
<proteinExistence type="inferred from homology"/>
<keyword evidence="6" id="KW-0418">Kinase</keyword>
<reference evidence="6 7" key="1">
    <citation type="submission" date="2019-12" db="EMBL/GenBank/DDBJ databases">
        <title>Maritimibacter sp. nov. sp. isolated from sea sand.</title>
        <authorList>
            <person name="Kim J."/>
            <person name="Jeong S.E."/>
            <person name="Jung H.S."/>
            <person name="Jeon C.O."/>
        </authorList>
    </citation>
    <scope>NUCLEOTIDE SEQUENCE [LARGE SCALE GENOMIC DNA]</scope>
    <source>
        <strain evidence="6 7">DP07</strain>
    </source>
</reference>
<gene>
    <name evidence="6" type="ORF">GQE99_07720</name>
</gene>
<dbReference type="RefSeq" id="WP_161351025.1">
    <property type="nucleotide sequence ID" value="NZ_WTUX01000011.1"/>
</dbReference>
<evidence type="ECO:0000256" key="4">
    <source>
        <dbReference type="ARBA" id="ARBA00022840"/>
    </source>
</evidence>
<dbReference type="GO" id="GO:0005524">
    <property type="term" value="F:ATP binding"/>
    <property type="evidence" value="ECO:0007669"/>
    <property type="project" value="UniProtKB-KW"/>
</dbReference>
<dbReference type="Proteomes" id="UP000467322">
    <property type="component" value="Unassembled WGS sequence"/>
</dbReference>
<comment type="similarity">
    <text evidence="1">Belongs to the protein kinase superfamily. ADCK protein kinase family.</text>
</comment>
<dbReference type="PANTHER" id="PTHR43851:SF3">
    <property type="entry name" value="COENZYME Q8"/>
    <property type="match status" value="1"/>
</dbReference>
<dbReference type="CDD" id="cd13970">
    <property type="entry name" value="ABC1_ADCK3"/>
    <property type="match status" value="1"/>
</dbReference>
<keyword evidence="7" id="KW-1185">Reference proteome</keyword>
<dbReference type="InterPro" id="IPR011009">
    <property type="entry name" value="Kinase-like_dom_sf"/>
</dbReference>
<accession>A0A845M3F9</accession>
<dbReference type="AlphaFoldDB" id="A0A845M3F9"/>
<name>A0A845M3F9_9RHOB</name>
<dbReference type="EMBL" id="WTUX01000011">
    <property type="protein sequence ID" value="MZR12908.1"/>
    <property type="molecule type" value="Genomic_DNA"/>
</dbReference>
<evidence type="ECO:0000256" key="2">
    <source>
        <dbReference type="ARBA" id="ARBA00022679"/>
    </source>
</evidence>
<dbReference type="SUPFAM" id="SSF56112">
    <property type="entry name" value="Protein kinase-like (PK-like)"/>
    <property type="match status" value="1"/>
</dbReference>
<evidence type="ECO:0000256" key="1">
    <source>
        <dbReference type="ARBA" id="ARBA00009670"/>
    </source>
</evidence>